<dbReference type="Proteomes" id="UP001501116">
    <property type="component" value="Unassembled WGS sequence"/>
</dbReference>
<name>A0ABN2RV24_9PSEU</name>
<proteinExistence type="predicted"/>
<protein>
    <submittedName>
        <fullName evidence="2">Uncharacterized protein</fullName>
    </submittedName>
</protein>
<comment type="caution">
    <text evidence="2">The sequence shown here is derived from an EMBL/GenBank/DDBJ whole genome shotgun (WGS) entry which is preliminary data.</text>
</comment>
<gene>
    <name evidence="2" type="ORF">GCM10009754_58540</name>
</gene>
<reference evidence="2 3" key="1">
    <citation type="journal article" date="2019" name="Int. J. Syst. Evol. Microbiol.">
        <title>The Global Catalogue of Microorganisms (GCM) 10K type strain sequencing project: providing services to taxonomists for standard genome sequencing and annotation.</title>
        <authorList>
            <consortium name="The Broad Institute Genomics Platform"/>
            <consortium name="The Broad Institute Genome Sequencing Center for Infectious Disease"/>
            <person name="Wu L."/>
            <person name="Ma J."/>
        </authorList>
    </citation>
    <scope>NUCLEOTIDE SEQUENCE [LARGE SCALE GENOMIC DNA]</scope>
    <source>
        <strain evidence="2 3">JCM 14545</strain>
    </source>
</reference>
<feature type="region of interest" description="Disordered" evidence="1">
    <location>
        <begin position="57"/>
        <end position="79"/>
    </location>
</feature>
<dbReference type="EMBL" id="BAAANN010000026">
    <property type="protein sequence ID" value="GAA1975423.1"/>
    <property type="molecule type" value="Genomic_DNA"/>
</dbReference>
<accession>A0ABN2RV24</accession>
<organism evidence="2 3">
    <name type="scientific">Amycolatopsis minnesotensis</name>
    <dbReference type="NCBI Taxonomy" id="337894"/>
    <lineage>
        <taxon>Bacteria</taxon>
        <taxon>Bacillati</taxon>
        <taxon>Actinomycetota</taxon>
        <taxon>Actinomycetes</taxon>
        <taxon>Pseudonocardiales</taxon>
        <taxon>Pseudonocardiaceae</taxon>
        <taxon>Amycolatopsis</taxon>
    </lineage>
</organism>
<evidence type="ECO:0000313" key="3">
    <source>
        <dbReference type="Proteomes" id="UP001501116"/>
    </source>
</evidence>
<evidence type="ECO:0000313" key="2">
    <source>
        <dbReference type="EMBL" id="GAA1975423.1"/>
    </source>
</evidence>
<evidence type="ECO:0000256" key="1">
    <source>
        <dbReference type="SAM" id="MobiDB-lite"/>
    </source>
</evidence>
<keyword evidence="3" id="KW-1185">Reference proteome</keyword>
<sequence length="79" mass="8497">MVNPTVFLANSVFARKTPDSHHDGNGCRDGHHDCTRNARQARTTRPTARPCPEGALHGIQFPQGTLQGISAATAPHREG</sequence>